<comment type="caution">
    <text evidence="2">The sequence shown here is derived from an EMBL/GenBank/DDBJ whole genome shotgun (WGS) entry which is preliminary data.</text>
</comment>
<accession>A0A7C9M3N7</accession>
<dbReference type="Proteomes" id="UP000479692">
    <property type="component" value="Unassembled WGS sequence"/>
</dbReference>
<keyword evidence="3" id="KW-1185">Reference proteome</keyword>
<evidence type="ECO:0008006" key="4">
    <source>
        <dbReference type="Google" id="ProtNLM"/>
    </source>
</evidence>
<sequence>MTSNVPRALRSARAALALLLLLGASCSIVGTRQAPAWQSAEQMVVVTTSGWDATGGELRRFERDAGSTRWRQTGATTAVTVGRAGSAWGLGLHPLQEGPGPTKHEGDGRSPAGVFALGSAFGYAPAAATAMPYLAMQADDYCIDVPDSPLYNRIVSAAEVGTNAVEGSTEPMRRDLHADGDMRYRRGLVIEHNPNARPGAGSCIFAHLWNAPGEATAGCTAMAEPAMDEMFAWLVPSKHPVFVLLPRAEYARLQGAWALPDIIDASGPAVR</sequence>
<name>A0A7C9M3N7_9GAMM</name>
<feature type="signal peptide" evidence="1">
    <location>
        <begin position="1"/>
        <end position="29"/>
    </location>
</feature>
<dbReference type="PROSITE" id="PS51257">
    <property type="entry name" value="PROKAR_LIPOPROTEIN"/>
    <property type="match status" value="1"/>
</dbReference>
<dbReference type="PANTHER" id="PTHR38589:SF1">
    <property type="entry name" value="BLR0621 PROTEIN"/>
    <property type="match status" value="1"/>
</dbReference>
<gene>
    <name evidence="2" type="ORF">GN331_10140</name>
</gene>
<reference evidence="2 3" key="1">
    <citation type="submission" date="2019-12" db="EMBL/GenBank/DDBJ databases">
        <authorList>
            <person name="Xu J."/>
        </authorList>
    </citation>
    <scope>NUCLEOTIDE SEQUENCE [LARGE SCALE GENOMIC DNA]</scope>
    <source>
        <strain evidence="2 3">HX-5-24</strain>
    </source>
</reference>
<evidence type="ECO:0000313" key="2">
    <source>
        <dbReference type="EMBL" id="MUV14566.1"/>
    </source>
</evidence>
<feature type="chain" id="PRO_5028977657" description="YkuD domain-containing protein" evidence="1">
    <location>
        <begin position="30"/>
        <end position="271"/>
    </location>
</feature>
<dbReference type="PANTHER" id="PTHR38589">
    <property type="entry name" value="BLR0621 PROTEIN"/>
    <property type="match status" value="1"/>
</dbReference>
<protein>
    <recommendedName>
        <fullName evidence="4">YkuD domain-containing protein</fullName>
    </recommendedName>
</protein>
<evidence type="ECO:0000313" key="3">
    <source>
        <dbReference type="Proteomes" id="UP000479692"/>
    </source>
</evidence>
<dbReference type="AlphaFoldDB" id="A0A7C9M3N7"/>
<proteinExistence type="predicted"/>
<evidence type="ECO:0000256" key="1">
    <source>
        <dbReference type="SAM" id="SignalP"/>
    </source>
</evidence>
<keyword evidence="1" id="KW-0732">Signal</keyword>
<dbReference type="EMBL" id="WOXT01000002">
    <property type="protein sequence ID" value="MUV14566.1"/>
    <property type="molecule type" value="Genomic_DNA"/>
</dbReference>
<organism evidence="2 3">
    <name type="scientific">Noviluteimonas gilva</name>
    <dbReference type="NCBI Taxonomy" id="2682097"/>
    <lineage>
        <taxon>Bacteria</taxon>
        <taxon>Pseudomonadati</taxon>
        <taxon>Pseudomonadota</taxon>
        <taxon>Gammaproteobacteria</taxon>
        <taxon>Lysobacterales</taxon>
        <taxon>Lysobacteraceae</taxon>
        <taxon>Noviluteimonas</taxon>
    </lineage>
</organism>